<proteinExistence type="inferred from homology"/>
<comment type="cofactor">
    <cofactor evidence="1">
        <name>Mg(2+)</name>
        <dbReference type="ChEBI" id="CHEBI:18420"/>
    </cofactor>
</comment>
<dbReference type="Gene3D" id="3.40.50.460">
    <property type="entry name" value="Phosphofructokinase domain"/>
    <property type="match status" value="2"/>
</dbReference>
<evidence type="ECO:0000256" key="15">
    <source>
        <dbReference type="SAM" id="MobiDB-lite"/>
    </source>
</evidence>
<dbReference type="GO" id="GO:0005524">
    <property type="term" value="F:ATP binding"/>
    <property type="evidence" value="ECO:0007669"/>
    <property type="project" value="UniProtKB-KW"/>
</dbReference>
<feature type="domain" description="Phosphofructokinase" evidence="16">
    <location>
        <begin position="249"/>
        <end position="564"/>
    </location>
</feature>
<evidence type="ECO:0000256" key="8">
    <source>
        <dbReference type="ARBA" id="ARBA00022723"/>
    </source>
</evidence>
<dbReference type="FunFam" id="3.40.50.460:FF:000008">
    <property type="entry name" value="ATP-dependent 6-phosphofructokinase"/>
    <property type="match status" value="1"/>
</dbReference>
<dbReference type="InterPro" id="IPR022953">
    <property type="entry name" value="ATP_PFK"/>
</dbReference>
<evidence type="ECO:0000256" key="12">
    <source>
        <dbReference type="ARBA" id="ARBA00022842"/>
    </source>
</evidence>
<dbReference type="Pfam" id="PF00365">
    <property type="entry name" value="PFK"/>
    <property type="match status" value="2"/>
</dbReference>
<comment type="catalytic activity">
    <reaction evidence="14">
        <text>beta-D-fructose 6-phosphate + ATP = beta-D-fructose 1,6-bisphosphate + ADP + H(+)</text>
        <dbReference type="Rhea" id="RHEA:16109"/>
        <dbReference type="ChEBI" id="CHEBI:15378"/>
        <dbReference type="ChEBI" id="CHEBI:30616"/>
        <dbReference type="ChEBI" id="CHEBI:32966"/>
        <dbReference type="ChEBI" id="CHEBI:57634"/>
        <dbReference type="ChEBI" id="CHEBI:456216"/>
        <dbReference type="EC" id="2.7.1.11"/>
    </reaction>
</comment>
<dbReference type="GO" id="GO:0030388">
    <property type="term" value="P:fructose 1,6-bisphosphate metabolic process"/>
    <property type="evidence" value="ECO:0007669"/>
    <property type="project" value="TreeGrafter"/>
</dbReference>
<dbReference type="AlphaFoldDB" id="A0AAD5SEJ5"/>
<dbReference type="PANTHER" id="PTHR13697:SF4">
    <property type="entry name" value="ATP-DEPENDENT 6-PHOSPHOFRUCTOKINASE"/>
    <property type="match status" value="1"/>
</dbReference>
<keyword evidence="13" id="KW-0324">Glycolysis</keyword>
<dbReference type="GO" id="GO:0003872">
    <property type="term" value="F:6-phosphofructokinase activity"/>
    <property type="evidence" value="ECO:0007669"/>
    <property type="project" value="UniProtKB-EC"/>
</dbReference>
<dbReference type="PANTHER" id="PTHR13697">
    <property type="entry name" value="PHOSPHOFRUCTOKINASE"/>
    <property type="match status" value="1"/>
</dbReference>
<dbReference type="InterPro" id="IPR035966">
    <property type="entry name" value="PKF_sf"/>
</dbReference>
<dbReference type="InterPro" id="IPR000023">
    <property type="entry name" value="Phosphofructokinase_dom"/>
</dbReference>
<gene>
    <name evidence="17" type="primary">PFK1</name>
    <name evidence="17" type="ORF">HK097_011335</name>
</gene>
<keyword evidence="8" id="KW-0479">Metal-binding</keyword>
<dbReference type="GO" id="GO:0005945">
    <property type="term" value="C:6-phosphofructokinase complex"/>
    <property type="evidence" value="ECO:0007669"/>
    <property type="project" value="TreeGrafter"/>
</dbReference>
<dbReference type="PRINTS" id="PR00476">
    <property type="entry name" value="PHFRCTKINASE"/>
</dbReference>
<evidence type="ECO:0000256" key="10">
    <source>
        <dbReference type="ARBA" id="ARBA00022777"/>
    </source>
</evidence>
<evidence type="ECO:0000256" key="1">
    <source>
        <dbReference type="ARBA" id="ARBA00001946"/>
    </source>
</evidence>
<feature type="non-terminal residue" evidence="17">
    <location>
        <position position="1056"/>
    </location>
</feature>
<comment type="pathway">
    <text evidence="3">Carbohydrate degradation; glycolysis; D-glyceraldehyde 3-phosphate and glycerone phosphate from D-glucose: step 3/4.</text>
</comment>
<evidence type="ECO:0000256" key="4">
    <source>
        <dbReference type="ARBA" id="ARBA00012055"/>
    </source>
</evidence>
<evidence type="ECO:0000259" key="16">
    <source>
        <dbReference type="Pfam" id="PF00365"/>
    </source>
</evidence>
<dbReference type="GO" id="GO:0042802">
    <property type="term" value="F:identical protein binding"/>
    <property type="evidence" value="ECO:0007669"/>
    <property type="project" value="TreeGrafter"/>
</dbReference>
<dbReference type="GO" id="GO:0006002">
    <property type="term" value="P:fructose 6-phosphate metabolic process"/>
    <property type="evidence" value="ECO:0007669"/>
    <property type="project" value="InterPro"/>
</dbReference>
<dbReference type="InterPro" id="IPR009161">
    <property type="entry name" value="6-Pfructokinase_euk"/>
</dbReference>
<keyword evidence="18" id="KW-1185">Reference proteome</keyword>
<evidence type="ECO:0000313" key="17">
    <source>
        <dbReference type="EMBL" id="KAJ3047663.1"/>
    </source>
</evidence>
<evidence type="ECO:0000256" key="11">
    <source>
        <dbReference type="ARBA" id="ARBA00022840"/>
    </source>
</evidence>
<sequence>MSSLKALSHLTLAAPTPGLFKEALAFYTVLGFKIISAPSGTASPQSTTYHPTIPLNEAWLHLFPPGAADHAHEAAEGGYGLSLRLMVEEHKFFDEEKFAEKVRAKFEKLRQEQHVHDPAWACFIVENIQAIQKTLESDEHPYQTNAWRPTQPSDLLAQTMPMPISGTTAVSSGPVPVALLTYDPLGNLLTFTDRATPFGSAKVKPSTPPPGTITRRRTIKMGPRDPLAHQKSSEQLLNDPVLNAAKKKKIGILTSGGDSSGMNAAVRAITRIALQKGCVPYAIYEGYQGLVDGGDNIKELGWEDVRGLLAVGGTSIGTARCLDFRTREGRLKAVRNLIKNGIDALIVCGGDGSLTGADRLRAEWAGLVDELVSTGRVSAEESEHLREDLTIVGLVGSIDNDMSSTDITIGAFTALHRICESVDSLTSTALSHQRAFVVEVMGRHCGWLGLMAAIAVGADWVFLPERPPPLNIAKYGDDWVKEMCDTIKEYRKMGNRKTIVIVCEGAIDRQLNAVKAEDIKTILADKLGLDTRVTTLGHVQRGGTPCAYDRYLATVQGVEAVEAVLRSKPGVPAPMIGMSQNKIITVPLMEAVKLTHEVAESIKNKDFARAMELRDPDFTAAYDAYIESTLLATGPGSKQLPVEKRMRIGIIHTGAPAGGMNAATRIAARLCLNRGHMPLAIRNGFSGLVRDEVTPLTWQELVGWQVRGGSELGTNRDHPAPLPGGPAISPKGNGDMIDLGLIAYSLQKHDIQGLLIIGGFEAYTSQLVLTHARSNYPAFCIPMVQLPATVSNNVPGTDYSVGSDTALNAIVEACDRIKLSANASRKRVFIVEVQGGNCGYLATVGGLVAGATTVYIPEDGININTLQRDINHLCTRYAAEDRRGIPNEGRVILRSELVSTDTYTTEIVSRIFRAEGKGLFDSRTATLGHLQQGGVPSPLDRVRATRLAVNCVNWLQDAANEARGQSRPSQTLKRDGTPALPNQIYTTRADHSAVIGIRGAQVVFTPVADIYQEADVKARRGREEWWMDLRDLIKVLAKYEYQEDEETKVDLLKFRR</sequence>
<keyword evidence="11" id="KW-0067">ATP-binding</keyword>
<dbReference type="GO" id="GO:0070095">
    <property type="term" value="F:fructose-6-phosphate binding"/>
    <property type="evidence" value="ECO:0007669"/>
    <property type="project" value="TreeGrafter"/>
</dbReference>
<comment type="subcellular location">
    <subcellularLocation>
        <location evidence="2">Cytoplasm</location>
    </subcellularLocation>
</comment>
<evidence type="ECO:0000256" key="7">
    <source>
        <dbReference type="ARBA" id="ARBA00022679"/>
    </source>
</evidence>
<keyword evidence="6" id="KW-0021">Allosteric enzyme</keyword>
<organism evidence="17 18">
    <name type="scientific">Rhizophlyctis rosea</name>
    <dbReference type="NCBI Taxonomy" id="64517"/>
    <lineage>
        <taxon>Eukaryota</taxon>
        <taxon>Fungi</taxon>
        <taxon>Fungi incertae sedis</taxon>
        <taxon>Chytridiomycota</taxon>
        <taxon>Chytridiomycota incertae sedis</taxon>
        <taxon>Chytridiomycetes</taxon>
        <taxon>Rhizophlyctidales</taxon>
        <taxon>Rhizophlyctidaceae</taxon>
        <taxon>Rhizophlyctis</taxon>
    </lineage>
</organism>
<dbReference type="FunFam" id="3.40.50.460:FF:000007">
    <property type="entry name" value="ATP-dependent 6-phosphofructokinase"/>
    <property type="match status" value="1"/>
</dbReference>
<dbReference type="HAMAP" id="MF_03184">
    <property type="entry name" value="Phosphofructokinase_I_E"/>
    <property type="match status" value="1"/>
</dbReference>
<dbReference type="Proteomes" id="UP001212841">
    <property type="component" value="Unassembled WGS sequence"/>
</dbReference>
<keyword evidence="5" id="KW-0963">Cytoplasm</keyword>
<protein>
    <recommendedName>
        <fullName evidence="4">6-phosphofructokinase</fullName>
        <ecNumber evidence="4">2.7.1.11</ecNumber>
    </recommendedName>
</protein>
<dbReference type="GO" id="GO:0061621">
    <property type="term" value="P:canonical glycolysis"/>
    <property type="evidence" value="ECO:0007669"/>
    <property type="project" value="TreeGrafter"/>
</dbReference>
<dbReference type="EMBL" id="JADGJD010000921">
    <property type="protein sequence ID" value="KAJ3047663.1"/>
    <property type="molecule type" value="Genomic_DNA"/>
</dbReference>
<dbReference type="NCBIfam" id="TIGR02478">
    <property type="entry name" value="6PF1K_euk"/>
    <property type="match status" value="1"/>
</dbReference>
<keyword evidence="9" id="KW-0547">Nucleotide-binding</keyword>
<evidence type="ECO:0000256" key="2">
    <source>
        <dbReference type="ARBA" id="ARBA00004496"/>
    </source>
</evidence>
<dbReference type="SUPFAM" id="SSF53784">
    <property type="entry name" value="Phosphofructokinase"/>
    <property type="match status" value="2"/>
</dbReference>
<evidence type="ECO:0000256" key="5">
    <source>
        <dbReference type="ARBA" id="ARBA00022490"/>
    </source>
</evidence>
<dbReference type="GO" id="GO:0016208">
    <property type="term" value="F:AMP binding"/>
    <property type="evidence" value="ECO:0007669"/>
    <property type="project" value="TreeGrafter"/>
</dbReference>
<evidence type="ECO:0000256" key="9">
    <source>
        <dbReference type="ARBA" id="ARBA00022741"/>
    </source>
</evidence>
<keyword evidence="12" id="KW-0460">Magnesium</keyword>
<evidence type="ECO:0000256" key="3">
    <source>
        <dbReference type="ARBA" id="ARBA00004679"/>
    </source>
</evidence>
<dbReference type="InterPro" id="IPR015912">
    <property type="entry name" value="Phosphofructokinase_CS"/>
</dbReference>
<keyword evidence="10" id="KW-0418">Kinase</keyword>
<reference evidence="17" key="1">
    <citation type="submission" date="2020-05" db="EMBL/GenBank/DDBJ databases">
        <title>Phylogenomic resolution of chytrid fungi.</title>
        <authorList>
            <person name="Stajich J.E."/>
            <person name="Amses K."/>
            <person name="Simmons R."/>
            <person name="Seto K."/>
            <person name="Myers J."/>
            <person name="Bonds A."/>
            <person name="Quandt C.A."/>
            <person name="Barry K."/>
            <person name="Liu P."/>
            <person name="Grigoriev I."/>
            <person name="Longcore J.E."/>
            <person name="James T.Y."/>
        </authorList>
    </citation>
    <scope>NUCLEOTIDE SEQUENCE</scope>
    <source>
        <strain evidence="17">JEL0318</strain>
    </source>
</reference>
<evidence type="ECO:0000313" key="18">
    <source>
        <dbReference type="Proteomes" id="UP001212841"/>
    </source>
</evidence>
<dbReference type="EC" id="2.7.1.11" evidence="4"/>
<dbReference type="GO" id="GO:0048029">
    <property type="term" value="F:monosaccharide binding"/>
    <property type="evidence" value="ECO:0007669"/>
    <property type="project" value="TreeGrafter"/>
</dbReference>
<evidence type="ECO:0000256" key="6">
    <source>
        <dbReference type="ARBA" id="ARBA00022533"/>
    </source>
</evidence>
<evidence type="ECO:0000256" key="13">
    <source>
        <dbReference type="ARBA" id="ARBA00023152"/>
    </source>
</evidence>
<keyword evidence="7" id="KW-0808">Transferase</keyword>
<dbReference type="Gene3D" id="3.40.50.450">
    <property type="match status" value="2"/>
</dbReference>
<dbReference type="GO" id="GO:0046872">
    <property type="term" value="F:metal ion binding"/>
    <property type="evidence" value="ECO:0007669"/>
    <property type="project" value="UniProtKB-KW"/>
</dbReference>
<name>A0AAD5SEJ5_9FUNG</name>
<accession>A0AAD5SEJ5</accession>
<dbReference type="GO" id="GO:0005739">
    <property type="term" value="C:mitochondrion"/>
    <property type="evidence" value="ECO:0007669"/>
    <property type="project" value="TreeGrafter"/>
</dbReference>
<dbReference type="PROSITE" id="PS00433">
    <property type="entry name" value="PHOSPHOFRUCTOKINASE"/>
    <property type="match status" value="2"/>
</dbReference>
<evidence type="ECO:0000256" key="14">
    <source>
        <dbReference type="ARBA" id="ARBA00048070"/>
    </source>
</evidence>
<feature type="domain" description="Phosphofructokinase" evidence="16">
    <location>
        <begin position="647"/>
        <end position="955"/>
    </location>
</feature>
<feature type="region of interest" description="Disordered" evidence="15">
    <location>
        <begin position="960"/>
        <end position="981"/>
    </location>
</feature>
<comment type="caution">
    <text evidence="17">The sequence shown here is derived from an EMBL/GenBank/DDBJ whole genome shotgun (WGS) entry which is preliminary data.</text>
</comment>